<dbReference type="Pfam" id="PF16589">
    <property type="entry name" value="BRCT_2"/>
    <property type="match status" value="1"/>
</dbReference>
<dbReference type="RefSeq" id="XP_012943683.1">
    <property type="nucleotide sequence ID" value="XM_013088229.2"/>
</dbReference>
<keyword evidence="4 5" id="KW-0539">Nucleus</keyword>
<keyword evidence="5" id="KW-0804">Transcription</keyword>
<protein>
    <recommendedName>
        <fullName evidence="5">Telomeric repeat-binding factor 2-interacting protein 1</fullName>
        <shortName evidence="5">TERF2-interacting telomeric protein 1</shortName>
    </recommendedName>
    <alternativeName>
        <fullName evidence="5">Repressor/activator protein 1 homolog</fullName>
    </alternativeName>
</protein>
<feature type="compositionally biased region" description="Polar residues" evidence="6">
    <location>
        <begin position="322"/>
        <end position="353"/>
    </location>
</feature>
<dbReference type="PANTHER" id="PTHR16466">
    <property type="entry name" value="TELOMERE REPEAT-BINDING FACTOR 2-INTERACTING PROTEIN 1"/>
    <property type="match status" value="1"/>
</dbReference>
<dbReference type="Proteomes" id="UP000694888">
    <property type="component" value="Unplaced"/>
</dbReference>
<dbReference type="SUPFAM" id="SSF46689">
    <property type="entry name" value="Homeodomain-like"/>
    <property type="match status" value="1"/>
</dbReference>
<dbReference type="InterPro" id="IPR036420">
    <property type="entry name" value="BRCT_dom_sf"/>
</dbReference>
<evidence type="ECO:0000256" key="1">
    <source>
        <dbReference type="ARBA" id="ARBA00010467"/>
    </source>
</evidence>
<feature type="compositionally biased region" description="Basic and acidic residues" evidence="6">
    <location>
        <begin position="584"/>
        <end position="596"/>
    </location>
</feature>
<evidence type="ECO:0000256" key="4">
    <source>
        <dbReference type="ARBA" id="ARBA00023242"/>
    </source>
</evidence>
<comment type="subunit">
    <text evidence="5">Homodimer.</text>
</comment>
<dbReference type="InterPro" id="IPR039595">
    <property type="entry name" value="TE2IP/Rap1"/>
</dbReference>
<feature type="compositionally biased region" description="Polar residues" evidence="6">
    <location>
        <begin position="401"/>
        <end position="426"/>
    </location>
</feature>
<dbReference type="SUPFAM" id="SSF52113">
    <property type="entry name" value="BRCT domain"/>
    <property type="match status" value="1"/>
</dbReference>
<feature type="compositionally biased region" description="Polar residues" evidence="6">
    <location>
        <begin position="483"/>
        <end position="502"/>
    </location>
</feature>
<comment type="similarity">
    <text evidence="1 5">Belongs to the RAP1 family.</text>
</comment>
<evidence type="ECO:0000256" key="5">
    <source>
        <dbReference type="RuleBase" id="RU367107"/>
    </source>
</evidence>
<evidence type="ECO:0000256" key="2">
    <source>
        <dbReference type="ARBA" id="ARBA00022454"/>
    </source>
</evidence>
<organism evidence="9 10">
    <name type="scientific">Aplysia californica</name>
    <name type="common">California sea hare</name>
    <dbReference type="NCBI Taxonomy" id="6500"/>
    <lineage>
        <taxon>Eukaryota</taxon>
        <taxon>Metazoa</taxon>
        <taxon>Spiralia</taxon>
        <taxon>Lophotrochozoa</taxon>
        <taxon>Mollusca</taxon>
        <taxon>Gastropoda</taxon>
        <taxon>Heterobranchia</taxon>
        <taxon>Euthyneura</taxon>
        <taxon>Tectipleura</taxon>
        <taxon>Aplysiida</taxon>
        <taxon>Aplysioidea</taxon>
        <taxon>Aplysiidae</taxon>
        <taxon>Aplysia</taxon>
    </lineage>
</organism>
<dbReference type="PANTHER" id="PTHR16466:SF6">
    <property type="entry name" value="TELOMERIC REPEAT-BINDING FACTOR 2-INTERACTING PROTEIN 1"/>
    <property type="match status" value="1"/>
</dbReference>
<proteinExistence type="inferred from homology"/>
<feature type="compositionally biased region" description="Low complexity" evidence="6">
    <location>
        <begin position="528"/>
        <end position="539"/>
    </location>
</feature>
<evidence type="ECO:0000256" key="6">
    <source>
        <dbReference type="SAM" id="MobiDB-lite"/>
    </source>
</evidence>
<dbReference type="GeneID" id="101863615"/>
<sequence>MTASMDAAFRTAMSFRFYRTLFRNEDGSPIMFYSDYQSESLRQIIERGGGYIVGERNKCRYALCEKKTDDRLSQGFLSVQFVLDCVKKNRLLDESRYRQSLRSSQNGESSCQSQKSSRRVVEEPDAFDLSSFKADSLPLHTGKRSLYSGRIKYTDAEDLKMIRYIVDNKRYSEIGGNILWKNMEALRVTLHTHQSMKARFRNVILKQINAYDIPAVWKAKLTGDFHTKWRDGSLGQVGSAPTTVAAAEKDIEEEDEEVVILDVPSPKSQTEKSNQPSVVEDLIDDDLDQLIVSSALSQSTSTQPQSSFAKPSSSSVPRKETPAQSCSSTMQPQSSKRTYCPVVQSQSSNQACKTSSQNQPQPPTQTHSTAASRETRSSSSQRQSPTQTRSTSGQPQSPTQKRLTSGQPQSPRLTRSTSGQPQSPRLTHSTSSQPQSPAQTHSTSGQPQSPRQTRSTSDQQQSSSSNQQQDPTVFRQCKKVQEKSGQAHNTQGGSDSPDTDNILQVEDKESLPSCSGLSSSARRKKKSSWSNSSSCSEMSCPAARGEKNPQFSNEGSDSESDGYDAEDEVRPNKVKGRSKRKGSRRDTRHEPVEKQLKVSAGPSSKSSEAASQQRESSEEGGTENKERLHRRLMFLCRKFHLTLSEACMLLLEFDGNFQAAVASFYPS</sequence>
<dbReference type="Gene3D" id="1.10.10.60">
    <property type="entry name" value="Homeodomain-like"/>
    <property type="match status" value="1"/>
</dbReference>
<comment type="function">
    <text evidence="5">Acts both as a regulator of telomere function and as a transcription regulator. Involved in the regulation of telomere length and protection as a component of the shelterin complex (telosome). Does not bind DNA directly: recruited to telomeric double-stranded 5'-TTAGGG-3' repeats via its interaction with terf2. Independently of its function in telomeres, also acts as a transcription regulator: recruited to extratelomeric 5'-TTAGGG-3' sites via its association with terf2 or other factors, and regulates gene expression.</text>
</comment>
<dbReference type="Gene3D" id="3.40.50.10190">
    <property type="entry name" value="BRCT domain"/>
    <property type="match status" value="1"/>
</dbReference>
<keyword evidence="3 5" id="KW-0779">Telomere</keyword>
<feature type="compositionally biased region" description="Low complexity" evidence="6">
    <location>
        <begin position="427"/>
        <end position="471"/>
    </location>
</feature>
<feature type="compositionally biased region" description="Low complexity" evidence="6">
    <location>
        <begin position="354"/>
        <end position="400"/>
    </location>
</feature>
<keyword evidence="5" id="KW-0010">Activator</keyword>
<feature type="domain" description="BRCT" evidence="8">
    <location>
        <begin position="22"/>
        <end position="98"/>
    </location>
</feature>
<feature type="region of interest" description="Disordered" evidence="6">
    <location>
        <begin position="296"/>
        <end position="625"/>
    </location>
</feature>
<dbReference type="InterPro" id="IPR015010">
    <property type="entry name" value="TERF2IP_Myb"/>
</dbReference>
<evidence type="ECO:0000256" key="3">
    <source>
        <dbReference type="ARBA" id="ARBA00022895"/>
    </source>
</evidence>
<feature type="compositionally biased region" description="Low complexity" evidence="6">
    <location>
        <begin position="511"/>
        <end position="520"/>
    </location>
</feature>
<feature type="compositionally biased region" description="Low complexity" evidence="6">
    <location>
        <begin position="599"/>
        <end position="614"/>
    </location>
</feature>
<evidence type="ECO:0000313" key="9">
    <source>
        <dbReference type="Proteomes" id="UP000694888"/>
    </source>
</evidence>
<feature type="compositionally biased region" description="Low complexity" evidence="6">
    <location>
        <begin position="296"/>
        <end position="315"/>
    </location>
</feature>
<accession>A0ABM1AA01</accession>
<dbReference type="InterPro" id="IPR001357">
    <property type="entry name" value="BRCT_dom"/>
</dbReference>
<keyword evidence="9" id="KW-1185">Reference proteome</keyword>
<reference evidence="10" key="1">
    <citation type="submission" date="2025-08" db="UniProtKB">
        <authorList>
            <consortium name="RefSeq"/>
        </authorList>
    </citation>
    <scope>IDENTIFICATION</scope>
</reference>
<keyword evidence="5" id="KW-0805">Transcription regulation</keyword>
<evidence type="ECO:0000313" key="10">
    <source>
        <dbReference type="RefSeq" id="XP_012943683.1"/>
    </source>
</evidence>
<dbReference type="InterPro" id="IPR009057">
    <property type="entry name" value="Homeodomain-like_sf"/>
</dbReference>
<name>A0ABM1AA01_APLCA</name>
<feature type="compositionally biased region" description="Basic residues" evidence="6">
    <location>
        <begin position="572"/>
        <end position="583"/>
    </location>
</feature>
<comment type="subcellular location">
    <subcellularLocation>
        <location evidence="5">Nucleus</location>
    </subcellularLocation>
    <subcellularLocation>
        <location evidence="5">Chromosome</location>
        <location evidence="5">Telomere</location>
    </subcellularLocation>
</comment>
<keyword evidence="2 5" id="KW-0158">Chromosome</keyword>
<evidence type="ECO:0000259" key="7">
    <source>
        <dbReference type="Pfam" id="PF08914"/>
    </source>
</evidence>
<evidence type="ECO:0000259" key="8">
    <source>
        <dbReference type="Pfam" id="PF16589"/>
    </source>
</evidence>
<feature type="domain" description="TERF2-interacting telomeric protein 1 Myb" evidence="7">
    <location>
        <begin position="153"/>
        <end position="204"/>
    </location>
</feature>
<dbReference type="Pfam" id="PF08914">
    <property type="entry name" value="Myb_Rap1"/>
    <property type="match status" value="1"/>
</dbReference>
<gene>
    <name evidence="10" type="primary">LOC101863615</name>
</gene>
<feature type="compositionally biased region" description="Acidic residues" evidence="6">
    <location>
        <begin position="556"/>
        <end position="567"/>
    </location>
</feature>